<dbReference type="Proteomes" id="UP001161422">
    <property type="component" value="Unassembled WGS sequence"/>
</dbReference>
<dbReference type="RefSeq" id="WP_095504349.1">
    <property type="nucleotide sequence ID" value="NZ_BSNC01000005.1"/>
</dbReference>
<evidence type="ECO:0000313" key="2">
    <source>
        <dbReference type="EMBL" id="GLP97048.1"/>
    </source>
</evidence>
<reference evidence="2" key="1">
    <citation type="journal article" date="2014" name="Int. J. Syst. Evol. Microbiol.">
        <title>Complete genome sequence of Corynebacterium casei LMG S-19264T (=DSM 44701T), isolated from a smear-ripened cheese.</title>
        <authorList>
            <consortium name="US DOE Joint Genome Institute (JGI-PGF)"/>
            <person name="Walter F."/>
            <person name="Albersmeier A."/>
            <person name="Kalinowski J."/>
            <person name="Ruckert C."/>
        </authorList>
    </citation>
    <scope>NUCLEOTIDE SEQUENCE</scope>
    <source>
        <strain evidence="2">NBRC 101628</strain>
    </source>
</reference>
<dbReference type="EMBL" id="BSNC01000005">
    <property type="protein sequence ID" value="GLP97048.1"/>
    <property type="molecule type" value="Genomic_DNA"/>
</dbReference>
<dbReference type="AlphaFoldDB" id="A0AA37W1N4"/>
<gene>
    <name evidence="2" type="ORF">GCM10007895_23540</name>
</gene>
<proteinExistence type="predicted"/>
<keyword evidence="1" id="KW-0472">Membrane</keyword>
<keyword evidence="3" id="KW-1185">Reference proteome</keyword>
<feature type="transmembrane region" description="Helical" evidence="1">
    <location>
        <begin position="35"/>
        <end position="53"/>
    </location>
</feature>
<name>A0AA37W1N4_9GAMM</name>
<organism evidence="2 3">
    <name type="scientific">Paraferrimonas sedimenticola</name>
    <dbReference type="NCBI Taxonomy" id="375674"/>
    <lineage>
        <taxon>Bacteria</taxon>
        <taxon>Pseudomonadati</taxon>
        <taxon>Pseudomonadota</taxon>
        <taxon>Gammaproteobacteria</taxon>
        <taxon>Alteromonadales</taxon>
        <taxon>Ferrimonadaceae</taxon>
        <taxon>Paraferrimonas</taxon>
    </lineage>
</organism>
<sequence length="171" mass="18574">MIFNIRSGKAPTQHQIDSLRQTLKAQEALQEKSDFALFAIPTAVASAMVLLLWDWASAIGIEAVFGLIGMTAAAALCVGLPLAKQQTNKLSVLRHYQPVETSLPDASHEQCAQLMAIKDHPACKDYIDSALSQNRHILAYEADLLIKAAKRESEDTSAIPLYQMKPGSSLG</sequence>
<reference evidence="2" key="2">
    <citation type="submission" date="2023-01" db="EMBL/GenBank/DDBJ databases">
        <title>Draft genome sequence of Paraferrimonas sedimenticola strain NBRC 101628.</title>
        <authorList>
            <person name="Sun Q."/>
            <person name="Mori K."/>
        </authorList>
    </citation>
    <scope>NUCLEOTIDE SEQUENCE</scope>
    <source>
        <strain evidence="2">NBRC 101628</strain>
    </source>
</reference>
<comment type="caution">
    <text evidence="2">The sequence shown here is derived from an EMBL/GenBank/DDBJ whole genome shotgun (WGS) entry which is preliminary data.</text>
</comment>
<accession>A0AA37W1N4</accession>
<protein>
    <submittedName>
        <fullName evidence="2">Uncharacterized protein</fullName>
    </submittedName>
</protein>
<evidence type="ECO:0000256" key="1">
    <source>
        <dbReference type="SAM" id="Phobius"/>
    </source>
</evidence>
<keyword evidence="1" id="KW-1133">Transmembrane helix</keyword>
<evidence type="ECO:0000313" key="3">
    <source>
        <dbReference type="Proteomes" id="UP001161422"/>
    </source>
</evidence>
<keyword evidence="1" id="KW-0812">Transmembrane</keyword>
<feature type="transmembrane region" description="Helical" evidence="1">
    <location>
        <begin position="59"/>
        <end position="83"/>
    </location>
</feature>